<dbReference type="SUPFAM" id="SSF51445">
    <property type="entry name" value="(Trans)glycosidases"/>
    <property type="match status" value="1"/>
</dbReference>
<feature type="chain" id="PRO_5006865000" evidence="8">
    <location>
        <begin position="28"/>
        <end position="472"/>
    </location>
</feature>
<name>A0A0U9HLM4_KLENI</name>
<dbReference type="GO" id="GO:0004553">
    <property type="term" value="F:hydrolase activity, hydrolyzing O-glycosyl compounds"/>
    <property type="evidence" value="ECO:0007669"/>
    <property type="project" value="InterPro"/>
</dbReference>
<dbReference type="GO" id="GO:0030245">
    <property type="term" value="P:cellulose catabolic process"/>
    <property type="evidence" value="ECO:0007669"/>
    <property type="project" value="UniProtKB-KW"/>
</dbReference>
<evidence type="ECO:0000256" key="6">
    <source>
        <dbReference type="ARBA" id="ARBA00023326"/>
    </source>
</evidence>
<feature type="signal peptide" evidence="8">
    <location>
        <begin position="1"/>
        <end position="27"/>
    </location>
</feature>
<keyword evidence="11" id="KW-1185">Reference proteome</keyword>
<evidence type="ECO:0000256" key="8">
    <source>
        <dbReference type="SAM" id="SignalP"/>
    </source>
</evidence>
<evidence type="ECO:0000313" key="10">
    <source>
        <dbReference type="EMBL" id="GAQ83272.1"/>
    </source>
</evidence>
<organism evidence="10 11">
    <name type="scientific">Klebsormidium nitens</name>
    <name type="common">Green alga</name>
    <name type="synonym">Ulothrix nitens</name>
    <dbReference type="NCBI Taxonomy" id="105231"/>
    <lineage>
        <taxon>Eukaryota</taxon>
        <taxon>Viridiplantae</taxon>
        <taxon>Streptophyta</taxon>
        <taxon>Klebsormidiophyceae</taxon>
        <taxon>Klebsormidiales</taxon>
        <taxon>Klebsormidiaceae</taxon>
        <taxon>Klebsormidium</taxon>
    </lineage>
</organism>
<comment type="similarity">
    <text evidence="1 7">Belongs to the glycosyl hydrolase 5 (cellulase A) family.</text>
</comment>
<reference evidence="10 11" key="1">
    <citation type="journal article" date="2014" name="Nat. Commun.">
        <title>Klebsormidium flaccidum genome reveals primary factors for plant terrestrial adaptation.</title>
        <authorList>
            <person name="Hori K."/>
            <person name="Maruyama F."/>
            <person name="Fujisawa T."/>
            <person name="Togashi T."/>
            <person name="Yamamoto N."/>
            <person name="Seo M."/>
            <person name="Sato S."/>
            <person name="Yamada T."/>
            <person name="Mori H."/>
            <person name="Tajima N."/>
            <person name="Moriyama T."/>
            <person name="Ikeuchi M."/>
            <person name="Watanabe M."/>
            <person name="Wada H."/>
            <person name="Kobayashi K."/>
            <person name="Saito M."/>
            <person name="Masuda T."/>
            <person name="Sasaki-Sekimoto Y."/>
            <person name="Mashiguchi K."/>
            <person name="Awai K."/>
            <person name="Shimojima M."/>
            <person name="Masuda S."/>
            <person name="Iwai M."/>
            <person name="Nobusawa T."/>
            <person name="Narise T."/>
            <person name="Kondo S."/>
            <person name="Saito H."/>
            <person name="Sato R."/>
            <person name="Murakawa M."/>
            <person name="Ihara Y."/>
            <person name="Oshima-Yamada Y."/>
            <person name="Ohtaka K."/>
            <person name="Satoh M."/>
            <person name="Sonobe K."/>
            <person name="Ishii M."/>
            <person name="Ohtani R."/>
            <person name="Kanamori-Sato M."/>
            <person name="Honoki R."/>
            <person name="Miyazaki D."/>
            <person name="Mochizuki H."/>
            <person name="Umetsu J."/>
            <person name="Higashi K."/>
            <person name="Shibata D."/>
            <person name="Kamiya Y."/>
            <person name="Sato N."/>
            <person name="Nakamura Y."/>
            <person name="Tabata S."/>
            <person name="Ida S."/>
            <person name="Kurokawa K."/>
            <person name="Ohta H."/>
        </authorList>
    </citation>
    <scope>NUCLEOTIDE SEQUENCE [LARGE SCALE GENOMIC DNA]</scope>
    <source>
        <strain evidence="10 11">NIES-2285</strain>
    </source>
</reference>
<keyword evidence="8" id="KW-0732">Signal</keyword>
<evidence type="ECO:0000313" key="11">
    <source>
        <dbReference type="Proteomes" id="UP000054558"/>
    </source>
</evidence>
<gene>
    <name evidence="10" type="ORF">KFL_001410290</name>
</gene>
<dbReference type="InterPro" id="IPR001547">
    <property type="entry name" value="Glyco_hydro_5"/>
</dbReference>
<protein>
    <submittedName>
        <fullName evidence="10">Glycoside hydrolase family 5</fullName>
    </submittedName>
</protein>
<dbReference type="PROSITE" id="PS00659">
    <property type="entry name" value="GLYCOSYL_HYDROL_F5"/>
    <property type="match status" value="1"/>
</dbReference>
<evidence type="ECO:0000256" key="7">
    <source>
        <dbReference type="RuleBase" id="RU361153"/>
    </source>
</evidence>
<dbReference type="InterPro" id="IPR018087">
    <property type="entry name" value="Glyco_hydro_5_CS"/>
</dbReference>
<evidence type="ECO:0000256" key="3">
    <source>
        <dbReference type="ARBA" id="ARBA00023001"/>
    </source>
</evidence>
<keyword evidence="5 7" id="KW-0326">Glycosidase</keyword>
<evidence type="ECO:0000259" key="9">
    <source>
        <dbReference type="Pfam" id="PF00150"/>
    </source>
</evidence>
<keyword evidence="6" id="KW-0624">Polysaccharide degradation</keyword>
<feature type="domain" description="Glycoside hydrolase family 5" evidence="9">
    <location>
        <begin position="100"/>
        <end position="423"/>
    </location>
</feature>
<evidence type="ECO:0000256" key="2">
    <source>
        <dbReference type="ARBA" id="ARBA00022801"/>
    </source>
</evidence>
<dbReference type="STRING" id="105231.A0A0U9HLM4"/>
<proteinExistence type="inferred from homology"/>
<keyword evidence="3" id="KW-0136">Cellulose degradation</keyword>
<dbReference type="PANTHER" id="PTHR35923:SF2">
    <property type="entry name" value="ENDOGLUCANASE"/>
    <property type="match status" value="1"/>
</dbReference>
<sequence length="472" mass="52902">MAESGTNWARASGSLVIVLLLVGLVGSQLLASEEQPQLLGRRSLQESVRRFLAVNDIYVLNSTYDVNTTSVTVVGTAIGPNASVTGYWSTRGRQILDFYGKEVFFSGVSWNGLENIDGAPHGLWARSWQSMLDQMIGLGLNVLRLPFSGSILAGGYMPQNINYYANPDLRNLTSLQIMDVIVRGAGARGMKVFLDYHRLNAGYEHEWGLWYDANTSETQWINNWLFLVDRYNNDSTVVGVDLFNEPHHDEAKPPGHLGPEWAPDGVNATINWRTSAIRCANAIHKVNPNLLIAVQGLDLYRGQYGLWGGVFLGQLDAPLNLTVPNKLIFQTHDLGPSTFNQSYYNAPDFPSNLPAQWDRMWGFLWDRNITPVWVGEFGAKFDPYCTSDRCAVVFRQEQLWLGELVRYIQNKSLPWTWWSWDPTSEDTGGLLADDMQTLRADKYAYIQNLTYPGFSIRNASTSLPTGIRTTGA</sequence>
<dbReference type="PANTHER" id="PTHR35923">
    <property type="entry name" value="MAJOR EXTRACELLULAR ENDOGLUCANASE"/>
    <property type="match status" value="1"/>
</dbReference>
<dbReference type="EMBL" id="DF237090">
    <property type="protein sequence ID" value="GAQ83272.1"/>
    <property type="molecule type" value="Genomic_DNA"/>
</dbReference>
<dbReference type="AlphaFoldDB" id="A0A0U9HLM4"/>
<dbReference type="Pfam" id="PF00150">
    <property type="entry name" value="Cellulase"/>
    <property type="match status" value="1"/>
</dbReference>
<dbReference type="Gene3D" id="3.20.20.80">
    <property type="entry name" value="Glycosidases"/>
    <property type="match status" value="1"/>
</dbReference>
<evidence type="ECO:0000256" key="5">
    <source>
        <dbReference type="ARBA" id="ARBA00023295"/>
    </source>
</evidence>
<keyword evidence="2 7" id="KW-0378">Hydrolase</keyword>
<evidence type="ECO:0000256" key="4">
    <source>
        <dbReference type="ARBA" id="ARBA00023277"/>
    </source>
</evidence>
<evidence type="ECO:0000256" key="1">
    <source>
        <dbReference type="ARBA" id="ARBA00005641"/>
    </source>
</evidence>
<accession>A0A0U9HLM4</accession>
<keyword evidence="4" id="KW-0119">Carbohydrate metabolism</keyword>
<dbReference type="OMA" id="SAHDYAT"/>
<dbReference type="InterPro" id="IPR017853">
    <property type="entry name" value="GH"/>
</dbReference>
<dbReference type="Proteomes" id="UP000054558">
    <property type="component" value="Unassembled WGS sequence"/>
</dbReference>
<dbReference type="OrthoDB" id="442731at2759"/>